<proteinExistence type="predicted"/>
<dbReference type="AlphaFoldDB" id="A0A3B3R5D5"/>
<keyword evidence="3" id="KW-1185">Reference proteome</keyword>
<dbReference type="GeneTree" id="ENSGT01030000235133"/>
<dbReference type="Ensembl" id="ENSPKIT00000037535.1">
    <property type="protein sequence ID" value="ENSPKIP00000013120.1"/>
    <property type="gene ID" value="ENSPKIG00000000676.1"/>
</dbReference>
<sequence length="124" mass="13508">MTWISATFLILSSHPDQRRRGHENDLQYPVADERDGEGAVVADIPAARLLRVADEVGLLVVPDVLRGHAQHQHAEDEQDGQPDLPHHGGVDVHLLQDASQEVPVTHLHTELVPVGEVGAGKRPP</sequence>
<evidence type="ECO:0000256" key="1">
    <source>
        <dbReference type="SAM" id="MobiDB-lite"/>
    </source>
</evidence>
<name>A0A3B3R5D5_9TELE</name>
<organism evidence="2 3">
    <name type="scientific">Paramormyrops kingsleyae</name>
    <dbReference type="NCBI Taxonomy" id="1676925"/>
    <lineage>
        <taxon>Eukaryota</taxon>
        <taxon>Metazoa</taxon>
        <taxon>Chordata</taxon>
        <taxon>Craniata</taxon>
        <taxon>Vertebrata</taxon>
        <taxon>Euteleostomi</taxon>
        <taxon>Actinopterygii</taxon>
        <taxon>Neopterygii</taxon>
        <taxon>Teleostei</taxon>
        <taxon>Osteoglossocephala</taxon>
        <taxon>Osteoglossomorpha</taxon>
        <taxon>Osteoglossiformes</taxon>
        <taxon>Mormyridae</taxon>
        <taxon>Paramormyrops</taxon>
    </lineage>
</organism>
<accession>A0A3B3R5D5</accession>
<evidence type="ECO:0000313" key="2">
    <source>
        <dbReference type="Ensembl" id="ENSPKIP00000013120.1"/>
    </source>
</evidence>
<reference evidence="2" key="2">
    <citation type="submission" date="2025-09" db="UniProtKB">
        <authorList>
            <consortium name="Ensembl"/>
        </authorList>
    </citation>
    <scope>IDENTIFICATION</scope>
</reference>
<dbReference type="Proteomes" id="UP000261540">
    <property type="component" value="Unplaced"/>
</dbReference>
<feature type="region of interest" description="Disordered" evidence="1">
    <location>
        <begin position="68"/>
        <end position="92"/>
    </location>
</feature>
<evidence type="ECO:0000313" key="3">
    <source>
        <dbReference type="Proteomes" id="UP000261540"/>
    </source>
</evidence>
<reference evidence="2" key="1">
    <citation type="submission" date="2025-08" db="UniProtKB">
        <authorList>
            <consortium name="Ensembl"/>
        </authorList>
    </citation>
    <scope>IDENTIFICATION</scope>
</reference>
<protein>
    <submittedName>
        <fullName evidence="2">Uncharacterized protein</fullName>
    </submittedName>
</protein>
<dbReference type="STRING" id="1676925.ENSPKIP00000013120"/>